<dbReference type="STRING" id="667725.A0A0L0F982"/>
<evidence type="ECO:0000313" key="9">
    <source>
        <dbReference type="Proteomes" id="UP000054560"/>
    </source>
</evidence>
<dbReference type="GO" id="GO:0005684">
    <property type="term" value="C:U2-type spliceosomal complex"/>
    <property type="evidence" value="ECO:0007669"/>
    <property type="project" value="TreeGrafter"/>
</dbReference>
<protein>
    <recommendedName>
        <fullName evidence="10">RING-type E3 ubiquitin transferase</fullName>
    </recommendedName>
</protein>
<dbReference type="GO" id="GO:0034247">
    <property type="term" value="P:snoRNA splicing"/>
    <property type="evidence" value="ECO:0007669"/>
    <property type="project" value="TreeGrafter"/>
</dbReference>
<keyword evidence="9" id="KW-1185">Reference proteome</keyword>
<evidence type="ECO:0000256" key="2">
    <source>
        <dbReference type="ARBA" id="ARBA00022771"/>
    </source>
</evidence>
<feature type="domain" description="RING-type" evidence="6">
    <location>
        <begin position="167"/>
        <end position="190"/>
    </location>
</feature>
<sequence length="194" mass="21573">MQIIKNSGSEEDGDKGGMGSIDMVTGDSVVGFARASRGDMNKDTHATSANVIDGREDGERKEVNGNIQARVPGSRGANVSSFIKPGPQKASANIRVTSRFDYQPDVCKDYKETGYCGFGDTCKFMHDRGDYKTGWQLDREWDSGTYGKKQTDNQSSDEAEEEIPFACYICREEFTNPVVTRCEHYFCMKCALEH</sequence>
<keyword evidence="2 4" id="KW-0863">Zinc-finger</keyword>
<dbReference type="CDD" id="cd16539">
    <property type="entry name" value="RING-HC_RNF113A_B"/>
    <property type="match status" value="1"/>
</dbReference>
<dbReference type="PANTHER" id="PTHR12930:SF0">
    <property type="entry name" value="RING FINGER PROTEIN 113B"/>
    <property type="match status" value="1"/>
</dbReference>
<name>A0A0L0F982_9EUKA</name>
<feature type="region of interest" description="Disordered" evidence="5">
    <location>
        <begin position="1"/>
        <end position="22"/>
    </location>
</feature>
<reference evidence="8 9" key="1">
    <citation type="submission" date="2011-02" db="EMBL/GenBank/DDBJ databases">
        <title>The Genome Sequence of Sphaeroforma arctica JP610.</title>
        <authorList>
            <consortium name="The Broad Institute Genome Sequencing Platform"/>
            <person name="Russ C."/>
            <person name="Cuomo C."/>
            <person name="Young S.K."/>
            <person name="Zeng Q."/>
            <person name="Gargeya S."/>
            <person name="Alvarado L."/>
            <person name="Berlin A."/>
            <person name="Chapman S.B."/>
            <person name="Chen Z."/>
            <person name="Freedman E."/>
            <person name="Gellesch M."/>
            <person name="Goldberg J."/>
            <person name="Griggs A."/>
            <person name="Gujja S."/>
            <person name="Heilman E."/>
            <person name="Heiman D."/>
            <person name="Howarth C."/>
            <person name="Mehta T."/>
            <person name="Neiman D."/>
            <person name="Pearson M."/>
            <person name="Roberts A."/>
            <person name="Saif S."/>
            <person name="Shea T."/>
            <person name="Shenoy N."/>
            <person name="Sisk P."/>
            <person name="Stolte C."/>
            <person name="Sykes S."/>
            <person name="White J."/>
            <person name="Yandava C."/>
            <person name="Burger G."/>
            <person name="Gray M.W."/>
            <person name="Holland P.W.H."/>
            <person name="King N."/>
            <person name="Lang F.B.F."/>
            <person name="Roger A.J."/>
            <person name="Ruiz-Trillo I."/>
            <person name="Haas B."/>
            <person name="Nusbaum C."/>
            <person name="Birren B."/>
        </authorList>
    </citation>
    <scope>NUCLEOTIDE SEQUENCE [LARGE SCALE GENOMIC DNA]</scope>
    <source>
        <strain evidence="8 9">JP610</strain>
    </source>
</reference>
<dbReference type="InterPro" id="IPR036855">
    <property type="entry name" value="Znf_CCCH_sf"/>
</dbReference>
<dbReference type="InterPro" id="IPR000571">
    <property type="entry name" value="Znf_CCCH"/>
</dbReference>
<feature type="domain" description="C3H1-type" evidence="7">
    <location>
        <begin position="101"/>
        <end position="129"/>
    </location>
</feature>
<evidence type="ECO:0000256" key="1">
    <source>
        <dbReference type="ARBA" id="ARBA00022723"/>
    </source>
</evidence>
<dbReference type="Gene3D" id="4.10.1000.10">
    <property type="entry name" value="Zinc finger, CCCH-type"/>
    <property type="match status" value="1"/>
</dbReference>
<dbReference type="Pfam" id="PF13445">
    <property type="entry name" value="zf-RING_UBOX"/>
    <property type="match status" value="1"/>
</dbReference>
<dbReference type="Pfam" id="PF00642">
    <property type="entry name" value="zf-CCCH"/>
    <property type="match status" value="1"/>
</dbReference>
<keyword evidence="3 4" id="KW-0862">Zinc</keyword>
<keyword evidence="1 4" id="KW-0479">Metal-binding</keyword>
<evidence type="ECO:0000256" key="5">
    <source>
        <dbReference type="SAM" id="MobiDB-lite"/>
    </source>
</evidence>
<dbReference type="EMBL" id="KQ245825">
    <property type="protein sequence ID" value="KNC73285.1"/>
    <property type="molecule type" value="Genomic_DNA"/>
</dbReference>
<organism evidence="8 9">
    <name type="scientific">Sphaeroforma arctica JP610</name>
    <dbReference type="NCBI Taxonomy" id="667725"/>
    <lineage>
        <taxon>Eukaryota</taxon>
        <taxon>Ichthyosporea</taxon>
        <taxon>Ichthyophonida</taxon>
        <taxon>Sphaeroforma</taxon>
    </lineage>
</organism>
<dbReference type="Proteomes" id="UP000054560">
    <property type="component" value="Unassembled WGS sequence"/>
</dbReference>
<evidence type="ECO:0000313" key="8">
    <source>
        <dbReference type="EMBL" id="KNC73285.1"/>
    </source>
</evidence>
<accession>A0A0L0F982</accession>
<dbReference type="PROSITE" id="PS50103">
    <property type="entry name" value="ZF_C3H1"/>
    <property type="match status" value="1"/>
</dbReference>
<dbReference type="GO" id="GO:0008270">
    <property type="term" value="F:zinc ion binding"/>
    <property type="evidence" value="ECO:0007669"/>
    <property type="project" value="UniProtKB-KW"/>
</dbReference>
<feature type="zinc finger region" description="C3H1-type" evidence="4">
    <location>
        <begin position="101"/>
        <end position="129"/>
    </location>
</feature>
<dbReference type="OrthoDB" id="25761at2759"/>
<dbReference type="InterPro" id="IPR027370">
    <property type="entry name" value="Znf-RING_euk"/>
</dbReference>
<gene>
    <name evidence="8" type="ORF">SARC_14155</name>
</gene>
<evidence type="ECO:0000256" key="4">
    <source>
        <dbReference type="PROSITE-ProRule" id="PRU00723"/>
    </source>
</evidence>
<dbReference type="Gene3D" id="3.30.40.10">
    <property type="entry name" value="Zinc/RING finger domain, C3HC4 (zinc finger)"/>
    <property type="match status" value="1"/>
</dbReference>
<evidence type="ECO:0000256" key="3">
    <source>
        <dbReference type="ARBA" id="ARBA00022833"/>
    </source>
</evidence>
<evidence type="ECO:0000259" key="6">
    <source>
        <dbReference type="PROSITE" id="PS50089"/>
    </source>
</evidence>
<dbReference type="RefSeq" id="XP_014147187.1">
    <property type="nucleotide sequence ID" value="XM_014291712.1"/>
</dbReference>
<dbReference type="InterPro" id="IPR013083">
    <property type="entry name" value="Znf_RING/FYVE/PHD"/>
</dbReference>
<dbReference type="eggNOG" id="KOG1813">
    <property type="taxonomic scope" value="Eukaryota"/>
</dbReference>
<proteinExistence type="predicted"/>
<dbReference type="SUPFAM" id="SSF90229">
    <property type="entry name" value="CCCH zinc finger"/>
    <property type="match status" value="1"/>
</dbReference>
<dbReference type="PROSITE" id="PS50089">
    <property type="entry name" value="ZF_RING_2"/>
    <property type="match status" value="1"/>
</dbReference>
<dbReference type="AlphaFoldDB" id="A0A0L0F982"/>
<dbReference type="GeneID" id="25914659"/>
<evidence type="ECO:0008006" key="10">
    <source>
        <dbReference type="Google" id="ProtNLM"/>
    </source>
</evidence>
<evidence type="ECO:0000259" key="7">
    <source>
        <dbReference type="PROSITE" id="PS50103"/>
    </source>
</evidence>
<dbReference type="InterPro" id="IPR039971">
    <property type="entry name" value="CWC24-like"/>
</dbReference>
<dbReference type="SMART" id="SM00356">
    <property type="entry name" value="ZnF_C3H1"/>
    <property type="match status" value="1"/>
</dbReference>
<feature type="non-terminal residue" evidence="8">
    <location>
        <position position="194"/>
    </location>
</feature>
<dbReference type="PANTHER" id="PTHR12930">
    <property type="entry name" value="ZINC FINGER PROTEIN 183"/>
    <property type="match status" value="1"/>
</dbReference>
<dbReference type="SUPFAM" id="SSF57850">
    <property type="entry name" value="RING/U-box"/>
    <property type="match status" value="1"/>
</dbReference>
<dbReference type="InterPro" id="IPR001841">
    <property type="entry name" value="Znf_RING"/>
</dbReference>